<gene>
    <name evidence="1" type="ORF">Pmani_004700</name>
</gene>
<sequence length="129" mass="14441">MISWYDVGVAGKWTWPKSVYNNRDAPGIVRCRNVMTAADLTLCSLPPGQRSHCHNLATVPLPQMIVYDCLNRLTDDTPQSATTYIRSDADQLVHEGARCIKLLSKQLAKYYNQICLQAEDITIQVVEGS</sequence>
<keyword evidence="2" id="KW-1185">Reference proteome</keyword>
<comment type="caution">
    <text evidence="1">The sequence shown here is derived from an EMBL/GenBank/DDBJ whole genome shotgun (WGS) entry which is preliminary data.</text>
</comment>
<name>A0AAE1QE88_9EUCA</name>
<dbReference type="AlphaFoldDB" id="A0AAE1QE88"/>
<evidence type="ECO:0000313" key="1">
    <source>
        <dbReference type="EMBL" id="KAK4324701.1"/>
    </source>
</evidence>
<protein>
    <submittedName>
        <fullName evidence="1">Uncharacterized protein</fullName>
    </submittedName>
</protein>
<proteinExistence type="predicted"/>
<evidence type="ECO:0000313" key="2">
    <source>
        <dbReference type="Proteomes" id="UP001292094"/>
    </source>
</evidence>
<accession>A0AAE1QE88</accession>
<dbReference type="Proteomes" id="UP001292094">
    <property type="component" value="Unassembled WGS sequence"/>
</dbReference>
<organism evidence="1 2">
    <name type="scientific">Petrolisthes manimaculis</name>
    <dbReference type="NCBI Taxonomy" id="1843537"/>
    <lineage>
        <taxon>Eukaryota</taxon>
        <taxon>Metazoa</taxon>
        <taxon>Ecdysozoa</taxon>
        <taxon>Arthropoda</taxon>
        <taxon>Crustacea</taxon>
        <taxon>Multicrustacea</taxon>
        <taxon>Malacostraca</taxon>
        <taxon>Eumalacostraca</taxon>
        <taxon>Eucarida</taxon>
        <taxon>Decapoda</taxon>
        <taxon>Pleocyemata</taxon>
        <taxon>Anomura</taxon>
        <taxon>Galatheoidea</taxon>
        <taxon>Porcellanidae</taxon>
        <taxon>Petrolisthes</taxon>
    </lineage>
</organism>
<reference evidence="1" key="1">
    <citation type="submission" date="2023-11" db="EMBL/GenBank/DDBJ databases">
        <title>Genome assemblies of two species of porcelain crab, Petrolisthes cinctipes and Petrolisthes manimaculis (Anomura: Porcellanidae).</title>
        <authorList>
            <person name="Angst P."/>
        </authorList>
    </citation>
    <scope>NUCLEOTIDE SEQUENCE</scope>
    <source>
        <strain evidence="1">PB745_02</strain>
        <tissue evidence="1">Gill</tissue>
    </source>
</reference>
<dbReference type="EMBL" id="JAWZYT010000337">
    <property type="protein sequence ID" value="KAK4324701.1"/>
    <property type="molecule type" value="Genomic_DNA"/>
</dbReference>